<keyword evidence="10" id="KW-1185">Reference proteome</keyword>
<dbReference type="AlphaFoldDB" id="A0ABD3G0L4"/>
<evidence type="ECO:0000256" key="4">
    <source>
        <dbReference type="ARBA" id="ARBA00022705"/>
    </source>
</evidence>
<dbReference type="GO" id="GO:0006269">
    <property type="term" value="P:DNA replication, synthesis of primer"/>
    <property type="evidence" value="ECO:0007669"/>
    <property type="project" value="UniProtKB-KW"/>
</dbReference>
<dbReference type="Proteomes" id="UP001632037">
    <property type="component" value="Unassembled WGS sequence"/>
</dbReference>
<evidence type="ECO:0000256" key="3">
    <source>
        <dbReference type="ARBA" id="ARBA00022515"/>
    </source>
</evidence>
<organism evidence="9 10">
    <name type="scientific">Phytophthora oleae</name>
    <dbReference type="NCBI Taxonomy" id="2107226"/>
    <lineage>
        <taxon>Eukaryota</taxon>
        <taxon>Sar</taxon>
        <taxon>Stramenopiles</taxon>
        <taxon>Oomycota</taxon>
        <taxon>Peronosporomycetes</taxon>
        <taxon>Peronosporales</taxon>
        <taxon>Peronosporaceae</taxon>
        <taxon>Phytophthora</taxon>
    </lineage>
</organism>
<dbReference type="Pfam" id="PF04104">
    <property type="entry name" value="DNA_primase_lrg"/>
    <property type="match status" value="1"/>
</dbReference>
<dbReference type="EMBL" id="JBIMZQ010000005">
    <property type="protein sequence ID" value="KAL3671456.1"/>
    <property type="molecule type" value="Genomic_DNA"/>
</dbReference>
<dbReference type="GO" id="GO:0046872">
    <property type="term" value="F:metal ion binding"/>
    <property type="evidence" value="ECO:0007669"/>
    <property type="project" value="UniProtKB-KW"/>
</dbReference>
<feature type="domain" description="DNA primase large subunit C-terminal" evidence="8">
    <location>
        <begin position="70"/>
        <end position="232"/>
    </location>
</feature>
<gene>
    <name evidence="9" type="ORF">V7S43_003378</name>
</gene>
<comment type="caution">
    <text evidence="9">The sequence shown here is derived from an EMBL/GenBank/DDBJ whole genome shotgun (WGS) entry which is preliminary data.</text>
</comment>
<dbReference type="InterPro" id="IPR058560">
    <property type="entry name" value="DNA_primase_C"/>
</dbReference>
<evidence type="ECO:0000259" key="8">
    <source>
        <dbReference type="Pfam" id="PF04104"/>
    </source>
</evidence>
<evidence type="ECO:0000256" key="2">
    <source>
        <dbReference type="ARBA" id="ARBA00022485"/>
    </source>
</evidence>
<evidence type="ECO:0000313" key="9">
    <source>
        <dbReference type="EMBL" id="KAL3671456.1"/>
    </source>
</evidence>
<protein>
    <recommendedName>
        <fullName evidence="8">DNA primase large subunit C-terminal domain-containing protein</fullName>
    </recommendedName>
</protein>
<evidence type="ECO:0000313" key="10">
    <source>
        <dbReference type="Proteomes" id="UP001632037"/>
    </source>
</evidence>
<keyword evidence="4" id="KW-0235">DNA replication</keyword>
<sequence>MDVVAVYHFKKCLEKQLRDLQCAIPAQRQEVERLSPILNGFVVEARVLAGSASSMTKRTGKPKLEVAKIDQVAEKHFPLCMKHLHRKFRENHHLKYDGRVQYRMFLKGAGFSVHECLQFFRTEFIKTIPAAKFDKEYTYHIRHSYGLEGSRIDYTPLDCEQIISGSAPSHGQYHGCPFKHWGRPVLQEELRRHGLSLQTAMEITQQVSAGNYQSACRSYFEATHPSTTSTTQLTLNAEHPDRRDNTSPVSHQTPNASIVMHPNAYLDASLE</sequence>
<keyword evidence="7" id="KW-0411">Iron-sulfur</keyword>
<dbReference type="GO" id="GO:0051539">
    <property type="term" value="F:4 iron, 4 sulfur cluster binding"/>
    <property type="evidence" value="ECO:0007669"/>
    <property type="project" value="UniProtKB-KW"/>
</dbReference>
<evidence type="ECO:0000256" key="6">
    <source>
        <dbReference type="ARBA" id="ARBA00023004"/>
    </source>
</evidence>
<keyword evidence="6" id="KW-0408">Iron</keyword>
<dbReference type="PANTHER" id="PTHR10537">
    <property type="entry name" value="DNA PRIMASE LARGE SUBUNIT"/>
    <property type="match status" value="1"/>
</dbReference>
<proteinExistence type="predicted"/>
<keyword evidence="3" id="KW-0639">Primosome</keyword>
<keyword evidence="5" id="KW-0479">Metal-binding</keyword>
<evidence type="ECO:0000256" key="1">
    <source>
        <dbReference type="ARBA" id="ARBA00001966"/>
    </source>
</evidence>
<comment type="cofactor">
    <cofactor evidence="1">
        <name>[4Fe-4S] cluster</name>
        <dbReference type="ChEBI" id="CHEBI:49883"/>
    </cofactor>
</comment>
<name>A0ABD3G0L4_9STRA</name>
<accession>A0ABD3G0L4</accession>
<dbReference type="PANTHER" id="PTHR10537:SF3">
    <property type="entry name" value="DNA PRIMASE LARGE SUBUNIT"/>
    <property type="match status" value="1"/>
</dbReference>
<evidence type="ECO:0000256" key="7">
    <source>
        <dbReference type="ARBA" id="ARBA00023014"/>
    </source>
</evidence>
<reference evidence="9 10" key="1">
    <citation type="submission" date="2024-09" db="EMBL/GenBank/DDBJ databases">
        <title>Genome sequencing and assembly of Phytophthora oleae, isolate VK10A, causative agent of rot of olive drupes.</title>
        <authorList>
            <person name="Conti Taguali S."/>
            <person name="Riolo M."/>
            <person name="La Spada F."/>
            <person name="Cacciola S.O."/>
            <person name="Dionisio G."/>
        </authorList>
    </citation>
    <scope>NUCLEOTIDE SEQUENCE [LARGE SCALE GENOMIC DNA]</scope>
    <source>
        <strain evidence="9 10">VK10A</strain>
    </source>
</reference>
<dbReference type="InterPro" id="IPR007238">
    <property type="entry name" value="DNA_primase_lsu_euk/arc"/>
</dbReference>
<evidence type="ECO:0000256" key="5">
    <source>
        <dbReference type="ARBA" id="ARBA00022723"/>
    </source>
</evidence>
<keyword evidence="2" id="KW-0004">4Fe-4S</keyword>